<protein>
    <submittedName>
        <fullName evidence="6">Cytochrome c biogenesis protein CcmF</fullName>
    </submittedName>
</protein>
<keyword evidence="7" id="KW-1185">Reference proteome</keyword>
<reference evidence="6" key="1">
    <citation type="journal article" date="2022" name="Arch. Microbiol.">
        <title>Pseudodesulfovibrio sediminis sp. nov., a mesophilic and neutrophilic sulfate-reducing bacterium isolated from sediment of a brackish lake.</title>
        <authorList>
            <person name="Takahashi A."/>
            <person name="Kojima H."/>
            <person name="Watanabe M."/>
            <person name="Fukui M."/>
        </authorList>
    </citation>
    <scope>NUCLEOTIDE SEQUENCE</scope>
    <source>
        <strain evidence="6">SF6</strain>
    </source>
</reference>
<feature type="transmembrane region" description="Helical" evidence="3">
    <location>
        <begin position="603"/>
        <end position="622"/>
    </location>
</feature>
<feature type="transmembrane region" description="Helical" evidence="3">
    <location>
        <begin position="95"/>
        <end position="112"/>
    </location>
</feature>
<evidence type="ECO:0000256" key="1">
    <source>
        <dbReference type="ARBA" id="ARBA00009186"/>
    </source>
</evidence>
<feature type="domain" description="Cytochrome c-type biogenesis protein CcmF C-terminal" evidence="5">
    <location>
        <begin position="336"/>
        <end position="621"/>
    </location>
</feature>
<feature type="transmembrane region" description="Helical" evidence="3">
    <location>
        <begin position="176"/>
        <end position="198"/>
    </location>
</feature>
<dbReference type="InterPro" id="IPR032523">
    <property type="entry name" value="CcmF_C"/>
</dbReference>
<keyword evidence="3" id="KW-0812">Transmembrane</keyword>
<dbReference type="Pfam" id="PF01578">
    <property type="entry name" value="Cytochrom_C_asm"/>
    <property type="match status" value="1"/>
</dbReference>
<keyword evidence="2" id="KW-0201">Cytochrome c-type biogenesis</keyword>
<sequence>MHLTGYVGLLFSLLAFLFLACWAGFSAWSKKENVLIFIERGQMVAAGGVLFSSFVLLVGLTTRDYSFQYVYENVDNALSFVYTLTALWGGREGSLLFWELIIAISGMIFVVTPGYKSLSTETKLFFWMFFLTIQGFFLLLLTGWSNPFIEIIPAPRDGRGLNPLLRNPGMIFHPPLLFLGFALYSIPAAAALASSIAGEEKSWITITRNWNILSWVFLTGGIVLGGWWSYMELGWGGYWAWDPVENASLIPWFAGTAVLHTSIIEARRNALQRTNVFLMSLTFLLCIFSTYLTRSGVIDSLHSFGKSPVAQPLFWSMILMLVITLMVTFLSKRTVHRTLSDFLSRQGMLVIAAWFLLALGLVVSMGTLWPVISQIWTNKPLGLDANFYNRVCLPFMSFLVLIFCYCPWLGWKGGVRNMKGLLIVTGVLVVSFVGLYLSGMTNVLAALTAAASVAAIVGIVLLFVFYPAMRSMRQSWGAYGIHLGLVLMALGIAFSGPYKVEEEFVLAKGESAMVDTYRITFTDLVQDGNVGDIKVRATATLEVHEGDKLIGIMVPDKRIYQNFERQQFAEVSTVPGLGDEIYSTLLGLTDDNKASFKVSVNPLINWIWIGGTLMCVVAFLLLRRMPKPGEDR</sequence>
<evidence type="ECO:0000313" key="7">
    <source>
        <dbReference type="Proteomes" id="UP001053296"/>
    </source>
</evidence>
<feature type="transmembrane region" description="Helical" evidence="3">
    <location>
        <begin position="41"/>
        <end position="60"/>
    </location>
</feature>
<feature type="transmembrane region" description="Helical" evidence="3">
    <location>
        <begin position="387"/>
        <end position="408"/>
    </location>
</feature>
<evidence type="ECO:0000259" key="4">
    <source>
        <dbReference type="Pfam" id="PF01578"/>
    </source>
</evidence>
<keyword evidence="3" id="KW-0472">Membrane</keyword>
<evidence type="ECO:0000256" key="2">
    <source>
        <dbReference type="ARBA" id="ARBA00022748"/>
    </source>
</evidence>
<dbReference type="PANTHER" id="PTHR43653">
    <property type="entry name" value="CYTOCHROME C ASSEMBLY PROTEIN-RELATED"/>
    <property type="match status" value="1"/>
</dbReference>
<evidence type="ECO:0000256" key="3">
    <source>
        <dbReference type="SAM" id="Phobius"/>
    </source>
</evidence>
<feature type="transmembrane region" description="Helical" evidence="3">
    <location>
        <begin position="420"/>
        <end position="437"/>
    </location>
</feature>
<feature type="transmembrane region" description="Helical" evidence="3">
    <location>
        <begin position="248"/>
        <end position="264"/>
    </location>
</feature>
<dbReference type="InterPro" id="IPR003567">
    <property type="entry name" value="Cyt_c_biogenesis"/>
</dbReference>
<feature type="transmembrane region" description="Helical" evidence="3">
    <location>
        <begin position="443"/>
        <end position="466"/>
    </location>
</feature>
<feature type="transmembrane region" description="Helical" evidence="3">
    <location>
        <begin position="351"/>
        <end position="372"/>
    </location>
</feature>
<evidence type="ECO:0000259" key="5">
    <source>
        <dbReference type="Pfam" id="PF16327"/>
    </source>
</evidence>
<proteinExistence type="inferred from homology"/>
<feature type="domain" description="Cytochrome c assembly protein" evidence="4">
    <location>
        <begin position="88"/>
        <end position="295"/>
    </location>
</feature>
<organism evidence="6 7">
    <name type="scientific">Pseudodesulfovibrio sediminis</name>
    <dbReference type="NCBI Taxonomy" id="2810563"/>
    <lineage>
        <taxon>Bacteria</taxon>
        <taxon>Pseudomonadati</taxon>
        <taxon>Thermodesulfobacteriota</taxon>
        <taxon>Desulfovibrionia</taxon>
        <taxon>Desulfovibrionales</taxon>
        <taxon>Desulfovibrionaceae</taxon>
    </lineage>
</organism>
<feature type="transmembrane region" description="Helical" evidence="3">
    <location>
        <begin position="124"/>
        <end position="144"/>
    </location>
</feature>
<keyword evidence="3" id="KW-1133">Transmembrane helix</keyword>
<feature type="transmembrane region" description="Helical" evidence="3">
    <location>
        <begin position="210"/>
        <end position="228"/>
    </location>
</feature>
<dbReference type="PRINTS" id="PR01410">
    <property type="entry name" value="CCBIOGENESIS"/>
</dbReference>
<dbReference type="PANTHER" id="PTHR43653:SF1">
    <property type="entry name" value="CYTOCHROME C-TYPE BIOGENESIS PROTEIN CCMF"/>
    <property type="match status" value="1"/>
</dbReference>
<dbReference type="InterPro" id="IPR002541">
    <property type="entry name" value="Cyt_c_assembly"/>
</dbReference>
<accession>A0ABM7PAN4</accession>
<dbReference type="Pfam" id="PF16327">
    <property type="entry name" value="CcmF_C"/>
    <property type="match status" value="1"/>
</dbReference>
<dbReference type="Proteomes" id="UP001053296">
    <property type="component" value="Chromosome"/>
</dbReference>
<evidence type="ECO:0000313" key="6">
    <source>
        <dbReference type="EMBL" id="BCS90144.1"/>
    </source>
</evidence>
<gene>
    <name evidence="6" type="primary">ccmF</name>
    <name evidence="6" type="ORF">PSDVSF_33860</name>
</gene>
<dbReference type="RefSeq" id="WP_229592082.1">
    <property type="nucleotide sequence ID" value="NZ_AP024485.1"/>
</dbReference>
<dbReference type="EMBL" id="AP024485">
    <property type="protein sequence ID" value="BCS90144.1"/>
    <property type="molecule type" value="Genomic_DNA"/>
</dbReference>
<name>A0ABM7PAN4_9BACT</name>
<feature type="transmembrane region" description="Helical" evidence="3">
    <location>
        <begin position="313"/>
        <end position="330"/>
    </location>
</feature>
<feature type="transmembrane region" description="Helical" evidence="3">
    <location>
        <begin position="478"/>
        <end position="498"/>
    </location>
</feature>
<feature type="transmembrane region" description="Helical" evidence="3">
    <location>
        <begin position="6"/>
        <end position="29"/>
    </location>
</feature>
<comment type="similarity">
    <text evidence="1">Belongs to the CcmF/CycK/Ccl1/NrfE/CcsA family.</text>
</comment>
<feature type="transmembrane region" description="Helical" evidence="3">
    <location>
        <begin position="276"/>
        <end position="293"/>
    </location>
</feature>